<dbReference type="Proteomes" id="UP000619260">
    <property type="component" value="Unassembled WGS sequence"/>
</dbReference>
<dbReference type="InterPro" id="IPR000086">
    <property type="entry name" value="NUDIX_hydrolase_dom"/>
</dbReference>
<dbReference type="InterPro" id="IPR015797">
    <property type="entry name" value="NUDIX_hydrolase-like_dom_sf"/>
</dbReference>
<dbReference type="EMBL" id="BOPF01000033">
    <property type="protein sequence ID" value="GIJ50091.1"/>
    <property type="molecule type" value="Genomic_DNA"/>
</dbReference>
<dbReference type="PANTHER" id="PTHR21340:SF0">
    <property type="entry name" value="BIS(5'-NUCLEOSYL)-TETRAPHOSPHATASE [ASYMMETRICAL]"/>
    <property type="match status" value="1"/>
</dbReference>
<dbReference type="GO" id="GO:0006167">
    <property type="term" value="P:AMP biosynthetic process"/>
    <property type="evidence" value="ECO:0007669"/>
    <property type="project" value="TreeGrafter"/>
</dbReference>
<evidence type="ECO:0000313" key="4">
    <source>
        <dbReference type="Proteomes" id="UP000619260"/>
    </source>
</evidence>
<accession>A0A8J3YUL5</accession>
<dbReference type="RefSeq" id="WP_203903541.1">
    <property type="nucleotide sequence ID" value="NZ_BOPF01000033.1"/>
</dbReference>
<organism evidence="3 4">
    <name type="scientific">Virgisporangium aliadipatigenens</name>
    <dbReference type="NCBI Taxonomy" id="741659"/>
    <lineage>
        <taxon>Bacteria</taxon>
        <taxon>Bacillati</taxon>
        <taxon>Actinomycetota</taxon>
        <taxon>Actinomycetes</taxon>
        <taxon>Micromonosporales</taxon>
        <taxon>Micromonosporaceae</taxon>
        <taxon>Virgisporangium</taxon>
    </lineage>
</organism>
<dbReference type="CDD" id="cd03674">
    <property type="entry name" value="NUDIX_Hydrolase"/>
    <property type="match status" value="1"/>
</dbReference>
<evidence type="ECO:0000256" key="1">
    <source>
        <dbReference type="ARBA" id="ARBA00022801"/>
    </source>
</evidence>
<proteinExistence type="predicted"/>
<dbReference type="Pfam" id="PF00293">
    <property type="entry name" value="NUDIX"/>
    <property type="match status" value="1"/>
</dbReference>
<dbReference type="SUPFAM" id="SSF55811">
    <property type="entry name" value="Nudix"/>
    <property type="match status" value="1"/>
</dbReference>
<dbReference type="AlphaFoldDB" id="A0A8J3YUL5"/>
<evidence type="ECO:0000259" key="2">
    <source>
        <dbReference type="PROSITE" id="PS51462"/>
    </source>
</evidence>
<reference evidence="3" key="1">
    <citation type="submission" date="2021-01" db="EMBL/GenBank/DDBJ databases">
        <title>Whole genome shotgun sequence of Virgisporangium aliadipatigenens NBRC 105644.</title>
        <authorList>
            <person name="Komaki H."/>
            <person name="Tamura T."/>
        </authorList>
    </citation>
    <scope>NUCLEOTIDE SEQUENCE</scope>
    <source>
        <strain evidence="3">NBRC 105644</strain>
    </source>
</reference>
<evidence type="ECO:0000313" key="3">
    <source>
        <dbReference type="EMBL" id="GIJ50091.1"/>
    </source>
</evidence>
<gene>
    <name evidence="3" type="ORF">Val02_69770</name>
</gene>
<dbReference type="GO" id="GO:0006754">
    <property type="term" value="P:ATP biosynthetic process"/>
    <property type="evidence" value="ECO:0007669"/>
    <property type="project" value="TreeGrafter"/>
</dbReference>
<feature type="domain" description="Nudix hydrolase" evidence="2">
    <location>
        <begin position="36"/>
        <end position="171"/>
    </location>
</feature>
<dbReference type="Gene3D" id="3.90.79.10">
    <property type="entry name" value="Nucleoside Triphosphate Pyrophosphohydrolase"/>
    <property type="match status" value="1"/>
</dbReference>
<name>A0A8J3YUL5_9ACTN</name>
<comment type="caution">
    <text evidence="3">The sequence shown here is derived from an EMBL/GenBank/DDBJ whole genome shotgun (WGS) entry which is preliminary data.</text>
</comment>
<dbReference type="GO" id="GO:0004081">
    <property type="term" value="F:bis(5'-nucleosyl)-tetraphosphatase (asymmetrical) activity"/>
    <property type="evidence" value="ECO:0007669"/>
    <property type="project" value="TreeGrafter"/>
</dbReference>
<sequence>MLLSGYIARDETEAADLARTRAMLATTEDPFHRSIPLHLTASALIIHPPTARVLLRWHERQQAWLQVGGHADEGEDDLLAVALREAHEETGLKDLEPWPADAPVHVVIVPVKPKGDEPAHEHADIRYVLATYTPDEIVPENEQAQLRWLTAEEAKAQTQPNVAETIRRAGL</sequence>
<dbReference type="PANTHER" id="PTHR21340">
    <property type="entry name" value="DIADENOSINE 5,5-P1,P4-TETRAPHOSPHATE PYROPHOSPHOHYDROLASE MUTT"/>
    <property type="match status" value="1"/>
</dbReference>
<protein>
    <submittedName>
        <fullName evidence="3">NUDIX hydrolase</fullName>
    </submittedName>
</protein>
<keyword evidence="1 3" id="KW-0378">Hydrolase</keyword>
<keyword evidence="4" id="KW-1185">Reference proteome</keyword>
<dbReference type="InterPro" id="IPR051325">
    <property type="entry name" value="Nudix_hydrolase_domain"/>
</dbReference>
<dbReference type="PROSITE" id="PS51462">
    <property type="entry name" value="NUDIX"/>
    <property type="match status" value="1"/>
</dbReference>